<name>U5QK09_GLOK1</name>
<organism evidence="1 2">
    <name type="scientific">Gloeobacter kilaueensis (strain ATCC BAA-2537 / CCAP 1431/1 / ULC 316 / JS1)</name>
    <dbReference type="NCBI Taxonomy" id="1183438"/>
    <lineage>
        <taxon>Bacteria</taxon>
        <taxon>Bacillati</taxon>
        <taxon>Cyanobacteriota</taxon>
        <taxon>Cyanophyceae</taxon>
        <taxon>Gloeobacterales</taxon>
        <taxon>Gloeobacteraceae</taxon>
        <taxon>Gloeobacter</taxon>
    </lineage>
</organism>
<dbReference type="eggNOG" id="ENOG50314NH">
    <property type="taxonomic scope" value="Bacteria"/>
</dbReference>
<dbReference type="Proteomes" id="UP000017396">
    <property type="component" value="Chromosome"/>
</dbReference>
<protein>
    <submittedName>
        <fullName evidence="1">Uncharacterized protein</fullName>
    </submittedName>
</protein>
<reference evidence="1 2" key="1">
    <citation type="journal article" date="2013" name="PLoS ONE">
        <title>Cultivation and Complete Genome Sequencing of Gloeobacter kilaueensis sp. nov., from a Lava Cave in Kilauea Caldera, Hawai'i.</title>
        <authorList>
            <person name="Saw J.H."/>
            <person name="Schatz M."/>
            <person name="Brown M.V."/>
            <person name="Kunkel D.D."/>
            <person name="Foster J.S."/>
            <person name="Shick H."/>
            <person name="Christensen S."/>
            <person name="Hou S."/>
            <person name="Wan X."/>
            <person name="Donachie S.P."/>
        </authorList>
    </citation>
    <scope>NUCLEOTIDE SEQUENCE [LARGE SCALE GENOMIC DNA]</scope>
    <source>
        <strain evidence="2">JS</strain>
    </source>
</reference>
<proteinExistence type="predicted"/>
<dbReference type="EMBL" id="CP003587">
    <property type="protein sequence ID" value="AGY59228.1"/>
    <property type="molecule type" value="Genomic_DNA"/>
</dbReference>
<sequence>MQAACIRQEAMSLVNLTVNFAGGNFSAVLPASALHELDASLLQLLEHLRTATSQSGRRIPQPATEYRYSGEIFLEVFCNPNLWPSPFAAKVLVTLRASEVRLSVEVDLSQLREDVHLSLQAV</sequence>
<accession>U5QK09</accession>
<dbReference type="HOGENOM" id="CLU_138207_0_0_3"/>
<dbReference type="PATRIC" id="fig|1183438.3.peg.2939"/>
<evidence type="ECO:0000313" key="1">
    <source>
        <dbReference type="EMBL" id="AGY59228.1"/>
    </source>
</evidence>
<keyword evidence="2" id="KW-1185">Reference proteome</keyword>
<gene>
    <name evidence="1" type="ORF">GKIL_2982</name>
</gene>
<dbReference type="AlphaFoldDB" id="U5QK09"/>
<evidence type="ECO:0000313" key="2">
    <source>
        <dbReference type="Proteomes" id="UP000017396"/>
    </source>
</evidence>
<dbReference type="KEGG" id="glj:GKIL_2982"/>
<dbReference type="STRING" id="1183438.GKIL_2982"/>